<accession>A0ABP5Y2G0</accession>
<sequence length="194" mass="21187">MFRSSPGSPSLPARKSPMPKSRSFWCALSATALLLTGACMSDEGKNAPLPRMSKEEATTRAEEYASRMAEAAGVSLREGDAETYFYDCVGKNDEIAGDGRFSLYHAVHADLPKEEHTAAVQKLRADFKEKGYEVTGYREYEDDYRTATVSATVPDDRFTVDVSSSGPSRKPSKSLLFGVRTPCLLPPGATQETQ</sequence>
<reference evidence="3" key="1">
    <citation type="journal article" date="2019" name="Int. J. Syst. Evol. Microbiol.">
        <title>The Global Catalogue of Microorganisms (GCM) 10K type strain sequencing project: providing services to taxonomists for standard genome sequencing and annotation.</title>
        <authorList>
            <consortium name="The Broad Institute Genomics Platform"/>
            <consortium name="The Broad Institute Genome Sequencing Center for Infectious Disease"/>
            <person name="Wu L."/>
            <person name="Ma J."/>
        </authorList>
    </citation>
    <scope>NUCLEOTIDE SEQUENCE [LARGE SCALE GENOMIC DNA]</scope>
    <source>
        <strain evidence="3">JCM 6307</strain>
    </source>
</reference>
<dbReference type="Proteomes" id="UP001501358">
    <property type="component" value="Unassembled WGS sequence"/>
</dbReference>
<dbReference type="EMBL" id="BAAATA010000003">
    <property type="protein sequence ID" value="GAA2473621.1"/>
    <property type="molecule type" value="Genomic_DNA"/>
</dbReference>
<gene>
    <name evidence="2" type="ORF">GCM10010406_06910</name>
</gene>
<name>A0ABP5Y2G0_9ACTN</name>
<evidence type="ECO:0008006" key="4">
    <source>
        <dbReference type="Google" id="ProtNLM"/>
    </source>
</evidence>
<proteinExistence type="predicted"/>
<keyword evidence="3" id="KW-1185">Reference proteome</keyword>
<evidence type="ECO:0000256" key="1">
    <source>
        <dbReference type="SAM" id="MobiDB-lite"/>
    </source>
</evidence>
<feature type="region of interest" description="Disordered" evidence="1">
    <location>
        <begin position="1"/>
        <end position="20"/>
    </location>
</feature>
<evidence type="ECO:0000313" key="3">
    <source>
        <dbReference type="Proteomes" id="UP001501358"/>
    </source>
</evidence>
<comment type="caution">
    <text evidence="2">The sequence shown here is derived from an EMBL/GenBank/DDBJ whole genome shotgun (WGS) entry which is preliminary data.</text>
</comment>
<organism evidence="2 3">
    <name type="scientific">Streptomyces thermolineatus</name>
    <dbReference type="NCBI Taxonomy" id="44033"/>
    <lineage>
        <taxon>Bacteria</taxon>
        <taxon>Bacillati</taxon>
        <taxon>Actinomycetota</taxon>
        <taxon>Actinomycetes</taxon>
        <taxon>Kitasatosporales</taxon>
        <taxon>Streptomycetaceae</taxon>
        <taxon>Streptomyces</taxon>
    </lineage>
</organism>
<evidence type="ECO:0000313" key="2">
    <source>
        <dbReference type="EMBL" id="GAA2473621.1"/>
    </source>
</evidence>
<protein>
    <recommendedName>
        <fullName evidence="4">Lipoprotein</fullName>
    </recommendedName>
</protein>